<feature type="compositionally biased region" description="Basic and acidic residues" evidence="5">
    <location>
        <begin position="910"/>
        <end position="922"/>
    </location>
</feature>
<evidence type="ECO:0008006" key="10">
    <source>
        <dbReference type="Google" id="ProtNLM"/>
    </source>
</evidence>
<dbReference type="EMBL" id="CAXHBF010000232">
    <property type="protein sequence ID" value="CAK9855599.1"/>
    <property type="molecule type" value="Genomic_DNA"/>
</dbReference>
<evidence type="ECO:0000256" key="5">
    <source>
        <dbReference type="SAM" id="MobiDB-lite"/>
    </source>
</evidence>
<dbReference type="PROSITE" id="PS50089">
    <property type="entry name" value="ZF_RING_2"/>
    <property type="match status" value="1"/>
</dbReference>
<dbReference type="PROSITE" id="PS50016">
    <property type="entry name" value="ZF_PHD_2"/>
    <property type="match status" value="1"/>
</dbReference>
<dbReference type="InterPro" id="IPR001841">
    <property type="entry name" value="Znf_RING"/>
</dbReference>
<sequence length="930" mass="100929">MGSRMGSQSFNANRRGRPNVSIGALSKDYYSEVGEEEEEEEEDRCGICSALASNCATLDCCSHVFCFSCIDNWSSVSNFCPLCKLQFRFISCLPVYTKTLGCREDDIDNTLPFTFPSFFIDEDAVACLEGASCLIRAGVPMEHEDAADTSVACDSCDRWYHAGCVGFDPTVSWGSWLCPRCVERTALQQRPATPFRAATSIPLTTVVTSFSPGPVPVAELAYSAPVVSESDPSLAISVADEGESAVVLSMHNLPELSKVASRPEVASLQSSVDQAPVTGKVEEITIASVENKVESIQEYSSMSADNTIPRDLTVNRFAKAPTILTSTSKTEAGKSGHSDGGLSQDVSRLPQFGNGQTSNLEARDGDIFPSSVSFTDVAEERQAGIKRKGKSKLSRQDGDTIHADDLPEPPRKVARNAVKKKDVLPGASDKAGTRNLPKDIPPSQEKGSKTERAGSLSAVCEDNELKLPYTEVGAVEDLIDLVKEDNKPILLKTGNGGSNPTNGVRTRIVMWRGTDGRAAQLVEDIRQQMRSAAGYGASEDLGKVEVSDDRFFAAFKTTLSEMLLRSGEIGKDNERMMANDIFVNCLLPTSIAFLKNTICICVFKAALTRTSGQTLDAKSRASKQRRHLWLAKVLDQVPSGKGHRVRESLTKKLYAGGGGSRKTWDRDWDISFWKEQSARLKKARKEATDILEGRGKNGRAREVKATSSAVKEDEAILGFSTTDTDTDDSVLTRLYVADTSLFARDNDIKPVCLHSSTKEKELGQRDGEKETVRNGGLLNSRTIPGECSPENQSGTIGIGLEACLGQLSFPALQGPSKPRKKETGFTKEAQKSERQGTPQGAAGQVEASGKTKRVLSTKDAQCSPLQPEKKDKRQWALELLARKSGDAMTSSSPPKNVASTKESLLLQLPEELRPTLPTDRHSRVPTAVRQ</sequence>
<feature type="domain" description="PHD-type" evidence="6">
    <location>
        <begin position="77"/>
        <end position="184"/>
    </location>
</feature>
<feature type="compositionally biased region" description="Basic residues" evidence="5">
    <location>
        <begin position="384"/>
        <end position="393"/>
    </location>
</feature>
<feature type="region of interest" description="Disordered" evidence="5">
    <location>
        <begin position="810"/>
        <end position="930"/>
    </location>
</feature>
<dbReference type="InterPro" id="IPR017907">
    <property type="entry name" value="Znf_RING_CS"/>
</dbReference>
<dbReference type="SUPFAM" id="SSF57903">
    <property type="entry name" value="FYVE/PHD zinc finger"/>
    <property type="match status" value="1"/>
</dbReference>
<evidence type="ECO:0000256" key="1">
    <source>
        <dbReference type="ARBA" id="ARBA00022723"/>
    </source>
</evidence>
<gene>
    <name evidence="8" type="ORF">CSSPJE1EN2_LOCUS25531</name>
</gene>
<dbReference type="InterPro" id="IPR011011">
    <property type="entry name" value="Znf_FYVE_PHD"/>
</dbReference>
<dbReference type="Proteomes" id="UP001497522">
    <property type="component" value="Unassembled WGS sequence"/>
</dbReference>
<dbReference type="InterPro" id="IPR001965">
    <property type="entry name" value="Znf_PHD"/>
</dbReference>
<proteinExistence type="predicted"/>
<dbReference type="PANTHER" id="PTHR15315:SF26">
    <property type="entry name" value="E3 UBIQUITIN-PROTEIN LIGASE NRDP1"/>
    <property type="match status" value="1"/>
</dbReference>
<feature type="region of interest" description="Disordered" evidence="5">
    <location>
        <begin position="325"/>
        <end position="368"/>
    </location>
</feature>
<feature type="compositionally biased region" description="Polar residues" evidence="5">
    <location>
        <begin position="1"/>
        <end position="12"/>
    </location>
</feature>
<dbReference type="PROSITE" id="PS00518">
    <property type="entry name" value="ZF_RING_1"/>
    <property type="match status" value="1"/>
</dbReference>
<keyword evidence="3" id="KW-0862">Zinc</keyword>
<reference evidence="8" key="1">
    <citation type="submission" date="2024-03" db="EMBL/GenBank/DDBJ databases">
        <authorList>
            <consortium name="ELIXIR-Norway"/>
            <consortium name="Elixir Norway"/>
        </authorList>
    </citation>
    <scope>NUCLEOTIDE SEQUENCE</scope>
</reference>
<dbReference type="Gene3D" id="3.30.40.10">
    <property type="entry name" value="Zinc/RING finger domain, C3HC4 (zinc finger)"/>
    <property type="match status" value="2"/>
</dbReference>
<feature type="region of interest" description="Disordered" evidence="5">
    <location>
        <begin position="759"/>
        <end position="792"/>
    </location>
</feature>
<evidence type="ECO:0000313" key="8">
    <source>
        <dbReference type="EMBL" id="CAK9855599.1"/>
    </source>
</evidence>
<dbReference type="SUPFAM" id="SSF57850">
    <property type="entry name" value="RING/U-box"/>
    <property type="match status" value="1"/>
</dbReference>
<evidence type="ECO:0000313" key="9">
    <source>
        <dbReference type="Proteomes" id="UP001497522"/>
    </source>
</evidence>
<evidence type="ECO:0000259" key="7">
    <source>
        <dbReference type="PROSITE" id="PS50089"/>
    </source>
</evidence>
<keyword evidence="1" id="KW-0479">Metal-binding</keyword>
<keyword evidence="2 4" id="KW-0863">Zinc-finger</keyword>
<evidence type="ECO:0000256" key="2">
    <source>
        <dbReference type="ARBA" id="ARBA00022771"/>
    </source>
</evidence>
<keyword evidence="9" id="KW-1185">Reference proteome</keyword>
<feature type="compositionally biased region" description="Basic and acidic residues" evidence="5">
    <location>
        <begin position="821"/>
        <end position="834"/>
    </location>
</feature>
<feature type="compositionally biased region" description="Basic and acidic residues" evidence="5">
    <location>
        <begin position="759"/>
        <end position="772"/>
    </location>
</feature>
<feature type="region of interest" description="Disordered" evidence="5">
    <location>
        <begin position="1"/>
        <end position="20"/>
    </location>
</feature>
<comment type="caution">
    <text evidence="8">The sequence shown here is derived from an EMBL/GenBank/DDBJ whole genome shotgun (WGS) entry which is preliminary data.</text>
</comment>
<feature type="compositionally biased region" description="Basic and acidic residues" evidence="5">
    <location>
        <begin position="394"/>
        <end position="411"/>
    </location>
</feature>
<accession>A0ABP0ZYK2</accession>
<feature type="region of interest" description="Disordered" evidence="5">
    <location>
        <begin position="381"/>
        <end position="456"/>
    </location>
</feature>
<feature type="domain" description="RING-type" evidence="7">
    <location>
        <begin position="45"/>
        <end position="84"/>
    </location>
</feature>
<organism evidence="8 9">
    <name type="scientific">Sphagnum jensenii</name>
    <dbReference type="NCBI Taxonomy" id="128206"/>
    <lineage>
        <taxon>Eukaryota</taxon>
        <taxon>Viridiplantae</taxon>
        <taxon>Streptophyta</taxon>
        <taxon>Embryophyta</taxon>
        <taxon>Bryophyta</taxon>
        <taxon>Sphagnophytina</taxon>
        <taxon>Sphagnopsida</taxon>
        <taxon>Sphagnales</taxon>
        <taxon>Sphagnaceae</taxon>
        <taxon>Sphagnum</taxon>
    </lineage>
</organism>
<dbReference type="PANTHER" id="PTHR15315">
    <property type="entry name" value="RING FINGER PROTEIN 41, 151"/>
    <property type="match status" value="1"/>
</dbReference>
<protein>
    <recommendedName>
        <fullName evidence="10">RING-type domain-containing protein</fullName>
    </recommendedName>
</protein>
<dbReference type="SMART" id="SM00249">
    <property type="entry name" value="PHD"/>
    <property type="match status" value="1"/>
</dbReference>
<evidence type="ECO:0000256" key="4">
    <source>
        <dbReference type="PROSITE-ProRule" id="PRU00175"/>
    </source>
</evidence>
<feature type="compositionally biased region" description="Basic and acidic residues" evidence="5">
    <location>
        <begin position="867"/>
        <end position="885"/>
    </location>
</feature>
<dbReference type="Pfam" id="PF00628">
    <property type="entry name" value="PHD"/>
    <property type="match status" value="1"/>
</dbReference>
<dbReference type="InterPro" id="IPR019787">
    <property type="entry name" value="Znf_PHD-finger"/>
</dbReference>
<evidence type="ECO:0000259" key="6">
    <source>
        <dbReference type="PROSITE" id="PS50016"/>
    </source>
</evidence>
<name>A0ABP0ZYK2_9BRYO</name>
<dbReference type="InterPro" id="IPR013083">
    <property type="entry name" value="Znf_RING/FYVE/PHD"/>
</dbReference>
<evidence type="ECO:0000256" key="3">
    <source>
        <dbReference type="ARBA" id="ARBA00022833"/>
    </source>
</evidence>
<feature type="non-terminal residue" evidence="8">
    <location>
        <position position="930"/>
    </location>
</feature>
<dbReference type="SMART" id="SM00184">
    <property type="entry name" value="RING"/>
    <property type="match status" value="2"/>
</dbReference>
<feature type="compositionally biased region" description="Polar residues" evidence="5">
    <location>
        <begin position="887"/>
        <end position="902"/>
    </location>
</feature>